<feature type="compositionally biased region" description="Low complexity" evidence="7">
    <location>
        <begin position="295"/>
        <end position="314"/>
    </location>
</feature>
<evidence type="ECO:0000313" key="11">
    <source>
        <dbReference type="Proteomes" id="UP000001745"/>
    </source>
</evidence>
<dbReference type="Pfam" id="PF04068">
    <property type="entry name" value="Fer4_RLI"/>
    <property type="match status" value="1"/>
</dbReference>
<dbReference type="EMBL" id="EQ962652">
    <property type="protein sequence ID" value="EED23865.1"/>
    <property type="molecule type" value="Genomic_DNA"/>
</dbReference>
<dbReference type="GeneID" id="8100208"/>
<comment type="subcellular location">
    <subcellularLocation>
        <location evidence="6">Cytoplasm</location>
    </subcellularLocation>
    <subcellularLocation>
        <location evidence="6">Nucleus</location>
    </subcellularLocation>
</comment>
<comment type="catalytic activity">
    <reaction evidence="6">
        <text>N(1)-methylpseudouridine(1191) in yeast 18S rRNA + S-adenosyl-L-methionine = N(1)-methyl-N(3)-[(3S)-3-amino-3-carboxypropyl]pseudouridine(1191) in yeast 18S rRNA + S-methyl-5'-thioadenosine + H(+)</text>
        <dbReference type="Rhea" id="RHEA:63300"/>
        <dbReference type="Rhea" id="RHEA-COMP:13852"/>
        <dbReference type="Rhea" id="RHEA-COMP:16309"/>
        <dbReference type="ChEBI" id="CHEBI:15378"/>
        <dbReference type="ChEBI" id="CHEBI:17509"/>
        <dbReference type="ChEBI" id="CHEBI:59789"/>
        <dbReference type="ChEBI" id="CHEBI:74890"/>
        <dbReference type="ChEBI" id="CHEBI:146234"/>
    </reaction>
</comment>
<feature type="compositionally biased region" description="Acidic residues" evidence="7">
    <location>
        <begin position="339"/>
        <end position="348"/>
    </location>
</feature>
<dbReference type="PANTHER" id="PTHR20426">
    <property type="entry name" value="RIBOSOME BIOGENESIS PROTEIN TSR3 HOMOLOG"/>
    <property type="match status" value="1"/>
</dbReference>
<proteinExistence type="inferred from homology"/>
<dbReference type="AlphaFoldDB" id="B8LUK8"/>
<evidence type="ECO:0000256" key="5">
    <source>
        <dbReference type="ARBA" id="ARBA00022691"/>
    </source>
</evidence>
<reference evidence="11" key="1">
    <citation type="journal article" date="2015" name="Genome Announc.">
        <title>Genome sequence of the AIDS-associated pathogen Penicillium marneffei (ATCC18224) and its near taxonomic relative Talaromyces stipitatus (ATCC10500).</title>
        <authorList>
            <person name="Nierman W.C."/>
            <person name="Fedorova-Abrams N.D."/>
            <person name="Andrianopoulos A."/>
        </authorList>
    </citation>
    <scope>NUCLEOTIDE SEQUENCE [LARGE SCALE GENOMIC DNA]</scope>
    <source>
        <strain evidence="11">ATCC 10500 / CBS 375.48 / QM 6759 / NRRL 1006</strain>
    </source>
</reference>
<feature type="compositionally biased region" description="Basic and acidic residues" evidence="7">
    <location>
        <begin position="218"/>
        <end position="233"/>
    </location>
</feature>
<dbReference type="OMA" id="CSWARTQ"/>
<keyword evidence="11" id="KW-1185">Reference proteome</keyword>
<feature type="binding site" evidence="6">
    <location>
        <position position="61"/>
    </location>
    <ligand>
        <name>S-adenosyl-L-methionine</name>
        <dbReference type="ChEBI" id="CHEBI:59789"/>
    </ligand>
</feature>
<feature type="compositionally biased region" description="Polar residues" evidence="7">
    <location>
        <begin position="315"/>
        <end position="324"/>
    </location>
</feature>
<dbReference type="NCBIfam" id="NF002621">
    <property type="entry name" value="PRK02287.1"/>
    <property type="match status" value="1"/>
</dbReference>
<feature type="region of interest" description="Disordered" evidence="7">
    <location>
        <begin position="1"/>
        <end position="42"/>
    </location>
</feature>
<dbReference type="InterPro" id="IPR007177">
    <property type="entry name" value="Tsr3_C"/>
</dbReference>
<comment type="catalytic activity">
    <reaction evidence="6">
        <text>an N(1)-methylpseudouridine in rRNA + S-adenosyl-L-methionine = N(1)-methyl-N(3)-[(3S)-3-amino-3-carboxypropyl]pseudouridine in rRNA + S-methyl-5'-thioadenosine + H(+)</text>
        <dbReference type="Rhea" id="RHEA:63296"/>
        <dbReference type="Rhea" id="RHEA-COMP:11634"/>
        <dbReference type="Rhea" id="RHEA-COMP:16310"/>
        <dbReference type="ChEBI" id="CHEBI:15378"/>
        <dbReference type="ChEBI" id="CHEBI:17509"/>
        <dbReference type="ChEBI" id="CHEBI:59789"/>
        <dbReference type="ChEBI" id="CHEBI:74890"/>
        <dbReference type="ChEBI" id="CHEBI:146234"/>
        <dbReference type="EC" id="2.5.1.157"/>
    </reaction>
</comment>
<dbReference type="OrthoDB" id="10262062at2759"/>
<dbReference type="GO" id="GO:0106388">
    <property type="term" value="F:rRNA small subunit aminocarboxypropyltransferase activity"/>
    <property type="evidence" value="ECO:0007669"/>
    <property type="project" value="UniProtKB-EC"/>
</dbReference>
<dbReference type="PANTHER" id="PTHR20426:SF0">
    <property type="entry name" value="18S RRNA AMINOCARBOXYPROPYLTRANSFERASE"/>
    <property type="match status" value="1"/>
</dbReference>
<dbReference type="GO" id="GO:0000455">
    <property type="term" value="P:enzyme-directed rRNA pseudouridine synthesis"/>
    <property type="evidence" value="ECO:0007669"/>
    <property type="project" value="UniProtKB-UniRule"/>
</dbReference>
<dbReference type="FunCoup" id="B8LUK8">
    <property type="interactions" value="798"/>
</dbReference>
<dbReference type="GO" id="GO:0005634">
    <property type="term" value="C:nucleus"/>
    <property type="evidence" value="ECO:0007669"/>
    <property type="project" value="UniProtKB-SubCell"/>
</dbReference>
<keyword evidence="1 6" id="KW-0963">Cytoplasm</keyword>
<feature type="region of interest" description="Disordered" evidence="7">
    <location>
        <begin position="218"/>
        <end position="353"/>
    </location>
</feature>
<feature type="domain" description="16S/18S rRNA aminocarboxypropyltransferase Tsr3 C-terminal" evidence="8">
    <location>
        <begin position="83"/>
        <end position="209"/>
    </location>
</feature>
<comment type="similarity">
    <text evidence="6">Belongs to the TDD superfamily. TSR3 family.</text>
</comment>
<evidence type="ECO:0000256" key="7">
    <source>
        <dbReference type="SAM" id="MobiDB-lite"/>
    </source>
</evidence>
<dbReference type="PhylomeDB" id="B8LUK8"/>
<keyword evidence="3 6" id="KW-0698">rRNA processing</keyword>
<dbReference type="RefSeq" id="XP_002341252.1">
    <property type="nucleotide sequence ID" value="XM_002341211.1"/>
</dbReference>
<dbReference type="GO" id="GO:1904047">
    <property type="term" value="F:S-adenosyl-L-methionine binding"/>
    <property type="evidence" value="ECO:0007669"/>
    <property type="project" value="UniProtKB-UniRule"/>
</dbReference>
<feature type="domain" description="RNase L inhibitor RLI-like possible metal-binding" evidence="9">
    <location>
        <begin position="46"/>
        <end position="79"/>
    </location>
</feature>
<dbReference type="eggNOG" id="KOG3154">
    <property type="taxonomic scope" value="Eukaryota"/>
</dbReference>
<dbReference type="EC" id="2.5.1.157" evidence="6"/>
<keyword evidence="6" id="KW-0539">Nucleus</keyword>
<sequence>MVRHKKDNFARGGKKSGPPRHRPSPRAGTQDENDTTEGGATRPPFKAACWDLGHCDPKRCSGKRLMNFGLMRELQIGHKHSGVVISPNAKRVLSPADRDLLEQYGAAVVECSWVRVKEVPWSRIGGKCERLLPYLIAANSVNYGRPWRLNCVEALAACFYICGHEDWAEEVLKHFSYGEAFININSQLLKRYAACSNEEDIKRTEEEWLNKIEREYNESRAEREAGGADDMWHRGNTNRLEIPDSDDNQDEDEDGEGEEEEEEEDKDPFAISDDSDDEEEMAEIRRKILNSKSFQNPTSESSSQEPQPQPASSTKTPSQSQNKKQLPIDSDSESGSAEVSDDEDDEAFDNIINATPVTDRTGILAAKKQRKVNDSLTASFSRTVISAPKKW</sequence>
<evidence type="ECO:0000256" key="4">
    <source>
        <dbReference type="ARBA" id="ARBA00022679"/>
    </source>
</evidence>
<evidence type="ECO:0000313" key="10">
    <source>
        <dbReference type="EMBL" id="EED23865.1"/>
    </source>
</evidence>
<feature type="binding site" evidence="6">
    <location>
        <position position="147"/>
    </location>
    <ligand>
        <name>S-adenosyl-L-methionine</name>
        <dbReference type="ChEBI" id="CHEBI:59789"/>
    </ligand>
</feature>
<dbReference type="STRING" id="441959.B8LUK8"/>
<dbReference type="InterPro" id="IPR007209">
    <property type="entry name" value="RNaseL-inhib-like_metal-bd_dom"/>
</dbReference>
<protein>
    <recommendedName>
        <fullName evidence="6">18S rRNA aminocarboxypropyltransferase</fullName>
        <ecNumber evidence="6">2.5.1.157</ecNumber>
    </recommendedName>
</protein>
<keyword evidence="5 6" id="KW-0949">S-adenosyl-L-methionine</keyword>
<dbReference type="GO" id="GO:0030490">
    <property type="term" value="P:maturation of SSU-rRNA"/>
    <property type="evidence" value="ECO:0007669"/>
    <property type="project" value="EnsemblFungi"/>
</dbReference>
<dbReference type="HOGENOM" id="CLU_035060_0_2_1"/>
<feature type="compositionally biased region" description="Acidic residues" evidence="7">
    <location>
        <begin position="243"/>
        <end position="266"/>
    </location>
</feature>
<evidence type="ECO:0000256" key="3">
    <source>
        <dbReference type="ARBA" id="ARBA00022552"/>
    </source>
</evidence>
<dbReference type="InterPro" id="IPR022968">
    <property type="entry name" value="Tsr3-like"/>
</dbReference>
<gene>
    <name evidence="6" type="primary">TSR3</name>
    <name evidence="10" type="ORF">TSTA_072560</name>
</gene>
<dbReference type="InParanoid" id="B8LUK8"/>
<dbReference type="HAMAP" id="MF_01116">
    <property type="entry name" value="TSR3"/>
    <property type="match status" value="1"/>
</dbReference>
<organism evidence="10 11">
    <name type="scientific">Talaromyces stipitatus (strain ATCC 10500 / CBS 375.48 / QM 6759 / NRRL 1006)</name>
    <name type="common">Penicillium stipitatum</name>
    <dbReference type="NCBI Taxonomy" id="441959"/>
    <lineage>
        <taxon>Eukaryota</taxon>
        <taxon>Fungi</taxon>
        <taxon>Dikarya</taxon>
        <taxon>Ascomycota</taxon>
        <taxon>Pezizomycotina</taxon>
        <taxon>Eurotiomycetes</taxon>
        <taxon>Eurotiomycetidae</taxon>
        <taxon>Eurotiales</taxon>
        <taxon>Trichocomaceae</taxon>
        <taxon>Talaromyces</taxon>
        <taxon>Talaromyces sect. Talaromyces</taxon>
    </lineage>
</organism>
<dbReference type="Proteomes" id="UP000001745">
    <property type="component" value="Unassembled WGS sequence"/>
</dbReference>
<dbReference type="Pfam" id="PF04034">
    <property type="entry name" value="Ribo_biogen_C"/>
    <property type="match status" value="1"/>
</dbReference>
<keyword evidence="4 6" id="KW-0808">Transferase</keyword>
<feature type="binding site" evidence="6">
    <location>
        <position position="109"/>
    </location>
    <ligand>
        <name>S-adenosyl-L-methionine</name>
        <dbReference type="ChEBI" id="CHEBI:59789"/>
    </ligand>
</feature>
<evidence type="ECO:0000256" key="6">
    <source>
        <dbReference type="HAMAP-Rule" id="MF_03146"/>
    </source>
</evidence>
<feature type="compositionally biased region" description="Basic residues" evidence="7">
    <location>
        <begin position="1"/>
        <end position="24"/>
    </location>
</feature>
<dbReference type="VEuPathDB" id="FungiDB:TSTA_072560"/>
<keyword evidence="2 6" id="KW-0690">Ribosome biogenesis</keyword>
<feature type="binding site" evidence="6">
    <location>
        <position position="132"/>
    </location>
    <ligand>
        <name>S-adenosyl-L-methionine</name>
        <dbReference type="ChEBI" id="CHEBI:59789"/>
    </ligand>
</feature>
<accession>B8LUK8</accession>
<evidence type="ECO:0000259" key="9">
    <source>
        <dbReference type="Pfam" id="PF04068"/>
    </source>
</evidence>
<evidence type="ECO:0000259" key="8">
    <source>
        <dbReference type="Pfam" id="PF04034"/>
    </source>
</evidence>
<evidence type="ECO:0000256" key="1">
    <source>
        <dbReference type="ARBA" id="ARBA00022490"/>
    </source>
</evidence>
<evidence type="ECO:0000256" key="2">
    <source>
        <dbReference type="ARBA" id="ARBA00022517"/>
    </source>
</evidence>
<dbReference type="GO" id="GO:0005777">
    <property type="term" value="C:peroxisome"/>
    <property type="evidence" value="ECO:0007669"/>
    <property type="project" value="EnsemblFungi"/>
</dbReference>
<name>B8LUK8_TALSN</name>
<comment type="function">
    <text evidence="6">Aminocarboxypropyltransferase that catalyzes the aminocarboxypropyl transfer on pseudouridine at position 1191 (Psi1191) in 18S rRNA. It constitutes the last step in biosynthesis of the hypermodified N1-methyl-N3-(3-amino-3-carboxypropyl) pseudouridine (m1acp3-Psi) conserved in eukaryotic 18S rRNA.</text>
</comment>